<organism evidence="1 2">
    <name type="scientific">Noviherbaspirillum humi</name>
    <dbReference type="NCBI Taxonomy" id="1688639"/>
    <lineage>
        <taxon>Bacteria</taxon>
        <taxon>Pseudomonadati</taxon>
        <taxon>Pseudomonadota</taxon>
        <taxon>Betaproteobacteria</taxon>
        <taxon>Burkholderiales</taxon>
        <taxon>Oxalobacteraceae</taxon>
        <taxon>Noviherbaspirillum</taxon>
    </lineage>
</organism>
<evidence type="ECO:0000313" key="1">
    <source>
        <dbReference type="EMBL" id="SNS53250.1"/>
    </source>
</evidence>
<proteinExistence type="predicted"/>
<name>A0A239F889_9BURK</name>
<dbReference type="AlphaFoldDB" id="A0A239F889"/>
<accession>A0A239F889</accession>
<gene>
    <name evidence="1" type="ORF">SAMN06265795_103240</name>
</gene>
<dbReference type="Proteomes" id="UP000198284">
    <property type="component" value="Unassembled WGS sequence"/>
</dbReference>
<dbReference type="EMBL" id="FZOT01000003">
    <property type="protein sequence ID" value="SNS53250.1"/>
    <property type="molecule type" value="Genomic_DNA"/>
</dbReference>
<sequence length="87" mass="9894">MEKMRVVKIRVTGPFREKYWVRSAVRHVTPDEGEPYLVASANIFDQPPAMGVAPRIQVGSHIRTDDLLDMLQNAERVARDKIHQALA</sequence>
<protein>
    <submittedName>
        <fullName evidence="1">Uncharacterized protein</fullName>
    </submittedName>
</protein>
<reference evidence="1 2" key="1">
    <citation type="submission" date="2017-06" db="EMBL/GenBank/DDBJ databases">
        <authorList>
            <person name="Kim H.J."/>
            <person name="Triplett B.A."/>
        </authorList>
    </citation>
    <scope>NUCLEOTIDE SEQUENCE [LARGE SCALE GENOMIC DNA]</scope>
    <source>
        <strain evidence="1 2">U15</strain>
    </source>
</reference>
<evidence type="ECO:0000313" key="2">
    <source>
        <dbReference type="Proteomes" id="UP000198284"/>
    </source>
</evidence>
<keyword evidence="2" id="KW-1185">Reference proteome</keyword>